<dbReference type="Proteomes" id="UP000267821">
    <property type="component" value="Unassembled WGS sequence"/>
</dbReference>
<dbReference type="AlphaFoldDB" id="A0A3N4LAB7"/>
<reference evidence="2 3" key="1">
    <citation type="journal article" date="2018" name="Nat. Ecol. Evol.">
        <title>Pezizomycetes genomes reveal the molecular basis of ectomycorrhizal truffle lifestyle.</title>
        <authorList>
            <person name="Murat C."/>
            <person name="Payen T."/>
            <person name="Noel B."/>
            <person name="Kuo A."/>
            <person name="Morin E."/>
            <person name="Chen J."/>
            <person name="Kohler A."/>
            <person name="Krizsan K."/>
            <person name="Balestrini R."/>
            <person name="Da Silva C."/>
            <person name="Montanini B."/>
            <person name="Hainaut M."/>
            <person name="Levati E."/>
            <person name="Barry K.W."/>
            <person name="Belfiori B."/>
            <person name="Cichocki N."/>
            <person name="Clum A."/>
            <person name="Dockter R.B."/>
            <person name="Fauchery L."/>
            <person name="Guy J."/>
            <person name="Iotti M."/>
            <person name="Le Tacon F."/>
            <person name="Lindquist E.A."/>
            <person name="Lipzen A."/>
            <person name="Malagnac F."/>
            <person name="Mello A."/>
            <person name="Molinier V."/>
            <person name="Miyauchi S."/>
            <person name="Poulain J."/>
            <person name="Riccioni C."/>
            <person name="Rubini A."/>
            <person name="Sitrit Y."/>
            <person name="Splivallo R."/>
            <person name="Traeger S."/>
            <person name="Wang M."/>
            <person name="Zifcakova L."/>
            <person name="Wipf D."/>
            <person name="Zambonelli A."/>
            <person name="Paolocci F."/>
            <person name="Nowrousian M."/>
            <person name="Ottonello S."/>
            <person name="Baldrian P."/>
            <person name="Spatafora J.W."/>
            <person name="Henrissat B."/>
            <person name="Nagy L.G."/>
            <person name="Aury J.M."/>
            <person name="Wincker P."/>
            <person name="Grigoriev I.V."/>
            <person name="Bonfante P."/>
            <person name="Martin F.M."/>
        </authorList>
    </citation>
    <scope>NUCLEOTIDE SEQUENCE [LARGE SCALE GENOMIC DNA]</scope>
    <source>
        <strain evidence="2 3">ATCC MYA-4762</strain>
    </source>
</reference>
<gene>
    <name evidence="2" type="ORF">L211DRAFT_621799</name>
</gene>
<protein>
    <submittedName>
        <fullName evidence="2">Uncharacterized protein</fullName>
    </submittedName>
</protein>
<dbReference type="InParanoid" id="A0A3N4LAB7"/>
<accession>A0A3N4LAB7</accession>
<evidence type="ECO:0000313" key="2">
    <source>
        <dbReference type="EMBL" id="RPB19576.1"/>
    </source>
</evidence>
<dbReference type="OrthoDB" id="529205at2759"/>
<sequence length="128" mass="14326">MSILNAVFQTTATKASVSQISRSCLVKTVMNPPSLSVVTSRGVSEFATRHGNDSEILERGKKKIMDQHRPDSKVEPAWQEEVASDSEAFVKAIRREVKGTGEDIETIVKESEKILKETRIRDEHENKS</sequence>
<proteinExistence type="predicted"/>
<feature type="region of interest" description="Disordered" evidence="1">
    <location>
        <begin position="59"/>
        <end position="80"/>
    </location>
</feature>
<dbReference type="EMBL" id="ML121587">
    <property type="protein sequence ID" value="RPB19576.1"/>
    <property type="molecule type" value="Genomic_DNA"/>
</dbReference>
<organism evidence="2 3">
    <name type="scientific">Terfezia boudieri ATCC MYA-4762</name>
    <dbReference type="NCBI Taxonomy" id="1051890"/>
    <lineage>
        <taxon>Eukaryota</taxon>
        <taxon>Fungi</taxon>
        <taxon>Dikarya</taxon>
        <taxon>Ascomycota</taxon>
        <taxon>Pezizomycotina</taxon>
        <taxon>Pezizomycetes</taxon>
        <taxon>Pezizales</taxon>
        <taxon>Pezizaceae</taxon>
        <taxon>Terfezia</taxon>
    </lineage>
</organism>
<evidence type="ECO:0000256" key="1">
    <source>
        <dbReference type="SAM" id="MobiDB-lite"/>
    </source>
</evidence>
<feature type="compositionally biased region" description="Basic and acidic residues" evidence="1">
    <location>
        <begin position="59"/>
        <end position="74"/>
    </location>
</feature>
<evidence type="ECO:0000313" key="3">
    <source>
        <dbReference type="Proteomes" id="UP000267821"/>
    </source>
</evidence>
<name>A0A3N4LAB7_9PEZI</name>
<keyword evidence="3" id="KW-1185">Reference proteome</keyword>